<dbReference type="GO" id="GO:0005815">
    <property type="term" value="C:microtubule organizing center"/>
    <property type="evidence" value="ECO:0007669"/>
    <property type="project" value="TreeGrafter"/>
</dbReference>
<dbReference type="InParanoid" id="F2URB7"/>
<dbReference type="GO" id="GO:0030992">
    <property type="term" value="C:intraciliary transport particle B"/>
    <property type="evidence" value="ECO:0007669"/>
    <property type="project" value="TreeGrafter"/>
</dbReference>
<comment type="similarity">
    <text evidence="2">Belongs to the CLUAP1 family.</text>
</comment>
<accession>F2URB7</accession>
<evidence type="ECO:0000256" key="4">
    <source>
        <dbReference type="ARBA" id="ARBA00023054"/>
    </source>
</evidence>
<sequence length="301" mass="34109">MSYRDLRNFTEMLRTLEFPRLVSIDNFRQPNFPLVAEILIWIIRRIDATATIPTDVEDETDRVLFVKAVAQFMATKLHLRLNTKRLYEADGHAVKELIKATSLLYNALKSQNEEAPQGGESGPPVTLSDFNLTSKIGELKVRAGAGVPAFMDEYEKLEAELAKTYETYIEKFRNISYLEQELEQHNRTEQDKLEETEQQLKRMQARLRDEEMRMMRGSDETFGLGGDMDHSDEETDSDADLETEPRGVATYGSMRGGMDSDEGSDLSDSFGDIDDDDDDDDLGGLGDDLDDDQSDLSDDAF</sequence>
<keyword evidence="4 7" id="KW-0175">Coiled coil</keyword>
<evidence type="ECO:0000256" key="1">
    <source>
        <dbReference type="ARBA" id="ARBA00004138"/>
    </source>
</evidence>
<evidence type="ECO:0000256" key="5">
    <source>
        <dbReference type="ARBA" id="ARBA00023069"/>
    </source>
</evidence>
<dbReference type="InterPro" id="IPR019366">
    <property type="entry name" value="Clusterin-associated_protein-1"/>
</dbReference>
<dbReference type="AlphaFoldDB" id="F2URB7"/>
<dbReference type="Pfam" id="PF10234">
    <property type="entry name" value="Cluap1"/>
    <property type="match status" value="2"/>
</dbReference>
<dbReference type="OrthoDB" id="438545at2759"/>
<feature type="region of interest" description="Disordered" evidence="8">
    <location>
        <begin position="213"/>
        <end position="301"/>
    </location>
</feature>
<dbReference type="FunCoup" id="F2URB7">
    <property type="interactions" value="485"/>
</dbReference>
<evidence type="ECO:0000256" key="8">
    <source>
        <dbReference type="SAM" id="MobiDB-lite"/>
    </source>
</evidence>
<organism evidence="10">
    <name type="scientific">Salpingoeca rosetta (strain ATCC 50818 / BSB-021)</name>
    <dbReference type="NCBI Taxonomy" id="946362"/>
    <lineage>
        <taxon>Eukaryota</taxon>
        <taxon>Choanoflagellata</taxon>
        <taxon>Craspedida</taxon>
        <taxon>Salpingoecidae</taxon>
        <taxon>Salpingoeca</taxon>
    </lineage>
</organism>
<name>F2URB7_SALR5</name>
<dbReference type="STRING" id="946362.F2URB7"/>
<gene>
    <name evidence="9" type="ORF">PTSG_10898</name>
</gene>
<feature type="compositionally biased region" description="Acidic residues" evidence="8">
    <location>
        <begin position="259"/>
        <end position="301"/>
    </location>
</feature>
<dbReference type="PANTHER" id="PTHR21547:SF0">
    <property type="entry name" value="CLUSTERIN-ASSOCIATED PROTEIN 1"/>
    <property type="match status" value="1"/>
</dbReference>
<proteinExistence type="inferred from homology"/>
<dbReference type="eggNOG" id="KOG3647">
    <property type="taxonomic scope" value="Eukaryota"/>
</dbReference>
<evidence type="ECO:0008006" key="11">
    <source>
        <dbReference type="Google" id="ProtNLM"/>
    </source>
</evidence>
<dbReference type="GO" id="GO:0060271">
    <property type="term" value="P:cilium assembly"/>
    <property type="evidence" value="ECO:0007669"/>
    <property type="project" value="TreeGrafter"/>
</dbReference>
<keyword evidence="10" id="KW-1185">Reference proteome</keyword>
<reference evidence="9" key="1">
    <citation type="submission" date="2009-08" db="EMBL/GenBank/DDBJ databases">
        <title>Annotation of Salpingoeca rosetta.</title>
        <authorList>
            <consortium name="The Broad Institute Genome Sequencing Platform"/>
            <person name="Russ C."/>
            <person name="Cuomo C."/>
            <person name="Burger G."/>
            <person name="Gray M.W."/>
            <person name="Holland P.W.H."/>
            <person name="King N."/>
            <person name="Lang F.B.F."/>
            <person name="Roger A.J."/>
            <person name="Ruiz-Trillo I."/>
            <person name="Young S.K."/>
            <person name="Zeng Q."/>
            <person name="Gargeya S."/>
            <person name="Alvarado L."/>
            <person name="Berlin A."/>
            <person name="Chapman S.B."/>
            <person name="Chen Z."/>
            <person name="Freedman E."/>
            <person name="Gellesch M."/>
            <person name="Goldberg J."/>
            <person name="Griggs A."/>
            <person name="Gujja S."/>
            <person name="Heilman E."/>
            <person name="Heiman D."/>
            <person name="Howarth C."/>
            <person name="Mehta T."/>
            <person name="Neiman D."/>
            <person name="Pearson M."/>
            <person name="Roberts A."/>
            <person name="Saif S."/>
            <person name="Shea T."/>
            <person name="Shenoy N."/>
            <person name="Sisk P."/>
            <person name="Stolte C."/>
            <person name="Sykes S."/>
            <person name="White J."/>
            <person name="Yandava C."/>
            <person name="Haas B."/>
            <person name="Nusbaum C."/>
            <person name="Birren B."/>
        </authorList>
    </citation>
    <scope>NUCLEOTIDE SEQUENCE [LARGE SCALE GENOMIC DNA]</scope>
    <source>
        <strain evidence="9">ATCC 50818</strain>
    </source>
</reference>
<dbReference type="GO" id="GO:0005929">
    <property type="term" value="C:cilium"/>
    <property type="evidence" value="ECO:0007669"/>
    <property type="project" value="UniProtKB-SubCell"/>
</dbReference>
<evidence type="ECO:0000313" key="9">
    <source>
        <dbReference type="EMBL" id="EGD80220.1"/>
    </source>
</evidence>
<evidence type="ECO:0000256" key="3">
    <source>
        <dbReference type="ARBA" id="ARBA00022794"/>
    </source>
</evidence>
<dbReference type="Proteomes" id="UP000007799">
    <property type="component" value="Unassembled WGS sequence"/>
</dbReference>
<feature type="coiled-coil region" evidence="7">
    <location>
        <begin position="175"/>
        <end position="213"/>
    </location>
</feature>
<evidence type="ECO:0000256" key="6">
    <source>
        <dbReference type="ARBA" id="ARBA00023273"/>
    </source>
</evidence>
<evidence type="ECO:0000256" key="2">
    <source>
        <dbReference type="ARBA" id="ARBA00008340"/>
    </source>
</evidence>
<dbReference type="OMA" id="RKVYGNM"/>
<dbReference type="EMBL" id="GL832991">
    <property type="protein sequence ID" value="EGD80220.1"/>
    <property type="molecule type" value="Genomic_DNA"/>
</dbReference>
<evidence type="ECO:0000313" key="10">
    <source>
        <dbReference type="Proteomes" id="UP000007799"/>
    </source>
</evidence>
<dbReference type="PANTHER" id="PTHR21547">
    <property type="entry name" value="CLUSTERIN ASSOCIATED PROTEIN 1"/>
    <property type="match status" value="1"/>
</dbReference>
<dbReference type="RefSeq" id="XP_004988282.1">
    <property type="nucleotide sequence ID" value="XM_004988225.1"/>
</dbReference>
<protein>
    <recommendedName>
        <fullName evidence="11">Clusterin-associated protein 1</fullName>
    </recommendedName>
</protein>
<keyword evidence="5" id="KW-0969">Cilium</keyword>
<dbReference type="KEGG" id="sre:PTSG_10898"/>
<dbReference type="GeneID" id="16068809"/>
<feature type="compositionally biased region" description="Acidic residues" evidence="8">
    <location>
        <begin position="230"/>
        <end position="242"/>
    </location>
</feature>
<comment type="subcellular location">
    <subcellularLocation>
        <location evidence="1">Cell projection</location>
        <location evidence="1">Cilium</location>
    </subcellularLocation>
</comment>
<evidence type="ECO:0000256" key="7">
    <source>
        <dbReference type="SAM" id="Coils"/>
    </source>
</evidence>
<keyword evidence="3" id="KW-0970">Cilium biogenesis/degradation</keyword>
<keyword evidence="6" id="KW-0966">Cell projection</keyword>